<keyword evidence="8" id="KW-1185">Reference proteome</keyword>
<accession>A0AAV7JA30</accession>
<evidence type="ECO:0000256" key="4">
    <source>
        <dbReference type="ARBA" id="ARBA00023136"/>
    </source>
</evidence>
<dbReference type="GO" id="GO:0016020">
    <property type="term" value="C:membrane"/>
    <property type="evidence" value="ECO:0007669"/>
    <property type="project" value="UniProtKB-SubCell"/>
</dbReference>
<dbReference type="InterPro" id="IPR005828">
    <property type="entry name" value="MFS_sugar_transport-like"/>
</dbReference>
<feature type="transmembrane region" description="Helical" evidence="5">
    <location>
        <begin position="220"/>
        <end position="239"/>
    </location>
</feature>
<evidence type="ECO:0000256" key="5">
    <source>
        <dbReference type="SAM" id="Phobius"/>
    </source>
</evidence>
<evidence type="ECO:0000256" key="2">
    <source>
        <dbReference type="ARBA" id="ARBA00022692"/>
    </source>
</evidence>
<keyword evidence="2 5" id="KW-0812">Transmembrane</keyword>
<feature type="transmembrane region" description="Helical" evidence="5">
    <location>
        <begin position="193"/>
        <end position="214"/>
    </location>
</feature>
<evidence type="ECO:0000313" key="8">
    <source>
        <dbReference type="Proteomes" id="UP000826195"/>
    </source>
</evidence>
<reference evidence="7 8" key="1">
    <citation type="journal article" date="2021" name="J. Hered.">
        <title>A chromosome-level genome assembly of the parasitoid wasp, Cotesia glomerata (Hymenoptera: Braconidae).</title>
        <authorList>
            <person name="Pinto B.J."/>
            <person name="Weis J.J."/>
            <person name="Gamble T."/>
            <person name="Ode P.J."/>
            <person name="Paul R."/>
            <person name="Zaspel J.M."/>
        </authorList>
    </citation>
    <scope>NUCLEOTIDE SEQUENCE [LARGE SCALE GENOMIC DNA]</scope>
    <source>
        <strain evidence="7">CgM1</strain>
    </source>
</reference>
<dbReference type="Pfam" id="PF00083">
    <property type="entry name" value="Sugar_tr"/>
    <property type="match status" value="1"/>
</dbReference>
<dbReference type="AlphaFoldDB" id="A0AAV7JA30"/>
<comment type="subcellular location">
    <subcellularLocation>
        <location evidence="1">Membrane</location>
        <topology evidence="1">Multi-pass membrane protein</topology>
    </subcellularLocation>
</comment>
<dbReference type="PANTHER" id="PTHR24064">
    <property type="entry name" value="SOLUTE CARRIER FAMILY 22 MEMBER"/>
    <property type="match status" value="1"/>
</dbReference>
<feature type="transmembrane region" description="Helical" evidence="5">
    <location>
        <begin position="378"/>
        <end position="395"/>
    </location>
</feature>
<organism evidence="7 8">
    <name type="scientific">Cotesia glomerata</name>
    <name type="common">Lepidopteran parasitic wasp</name>
    <name type="synonym">Apanteles glomeratus</name>
    <dbReference type="NCBI Taxonomy" id="32391"/>
    <lineage>
        <taxon>Eukaryota</taxon>
        <taxon>Metazoa</taxon>
        <taxon>Ecdysozoa</taxon>
        <taxon>Arthropoda</taxon>
        <taxon>Hexapoda</taxon>
        <taxon>Insecta</taxon>
        <taxon>Pterygota</taxon>
        <taxon>Neoptera</taxon>
        <taxon>Endopterygota</taxon>
        <taxon>Hymenoptera</taxon>
        <taxon>Apocrita</taxon>
        <taxon>Ichneumonoidea</taxon>
        <taxon>Braconidae</taxon>
        <taxon>Microgastrinae</taxon>
        <taxon>Cotesia</taxon>
    </lineage>
</organism>
<gene>
    <name evidence="7" type="ORF">KQX54_021335</name>
</gene>
<dbReference type="Proteomes" id="UP000826195">
    <property type="component" value="Unassembled WGS sequence"/>
</dbReference>
<keyword evidence="3 5" id="KW-1133">Transmembrane helix</keyword>
<feature type="transmembrane region" description="Helical" evidence="5">
    <location>
        <begin position="348"/>
        <end position="371"/>
    </location>
</feature>
<feature type="transmembrane region" description="Helical" evidence="5">
    <location>
        <begin position="461"/>
        <end position="484"/>
    </location>
</feature>
<sequence length="516" mass="58597">MEDEERKIVQETYLLQALDKLGQELVNANWTTGQLKSVFPVDKCQKYDYDYKNLAELGYDKAIKSIENLELKPTTIQCTSFSFNDSERHTIVNEWELVCEKNLYRANTFLVYALGMSFGSGILGTYSDRYGRKNSLIVSIILQVIFGPLTAFVPWFWAYMICRFFTGLSISAMASSAYTLLSEVTQNNMRKSLSASIDSTFSVGTFLLTGMAFFLSEWRYLQLALSCFVLPIVILICFMPESPRWLISQNRHEEAQKIIEKYDKSFVMPPISIMETSTIKRNSVSSSFVKLEKQKNFFYCNTESLRILFTNSDLRKKILIAYILFYVSTTISYSLIFNSDNLKLDRFIYMSVIAATELTAHFVALVLLIYLSCRKTLVLTYTIGFIFMMAIPAIPEESKSIMMGFALIAKFCLSIIYTSKLVLIAKLFPTSVKNTAMGTCILFSEIGGLTTPYIVDILGSVAYWAPTTLCGVLSLFAGILCLLIPRIKPKDQCDFDVNRQITGSDKIFNQVYSTNM</sequence>
<keyword evidence="4 5" id="KW-0472">Membrane</keyword>
<proteinExistence type="predicted"/>
<dbReference type="InterPro" id="IPR036259">
    <property type="entry name" value="MFS_trans_sf"/>
</dbReference>
<evidence type="ECO:0000256" key="3">
    <source>
        <dbReference type="ARBA" id="ARBA00022989"/>
    </source>
</evidence>
<dbReference type="SUPFAM" id="SSF103473">
    <property type="entry name" value="MFS general substrate transporter"/>
    <property type="match status" value="1"/>
</dbReference>
<feature type="transmembrane region" description="Helical" evidence="5">
    <location>
        <begin position="109"/>
        <end position="126"/>
    </location>
</feature>
<dbReference type="PROSITE" id="PS50850">
    <property type="entry name" value="MFS"/>
    <property type="match status" value="1"/>
</dbReference>
<feature type="transmembrane region" description="Helical" evidence="5">
    <location>
        <begin position="435"/>
        <end position="455"/>
    </location>
</feature>
<feature type="transmembrane region" description="Helical" evidence="5">
    <location>
        <begin position="401"/>
        <end position="423"/>
    </location>
</feature>
<dbReference type="GO" id="GO:0022857">
    <property type="term" value="F:transmembrane transporter activity"/>
    <property type="evidence" value="ECO:0007669"/>
    <property type="project" value="InterPro"/>
</dbReference>
<dbReference type="PROSITE" id="PS00216">
    <property type="entry name" value="SUGAR_TRANSPORT_1"/>
    <property type="match status" value="1"/>
</dbReference>
<feature type="domain" description="Major facilitator superfamily (MFS) profile" evidence="6">
    <location>
        <begin position="53"/>
        <end position="489"/>
    </location>
</feature>
<comment type="caution">
    <text evidence="7">The sequence shown here is derived from an EMBL/GenBank/DDBJ whole genome shotgun (WGS) entry which is preliminary data.</text>
</comment>
<evidence type="ECO:0000259" key="6">
    <source>
        <dbReference type="PROSITE" id="PS50850"/>
    </source>
</evidence>
<feature type="transmembrane region" description="Helical" evidence="5">
    <location>
        <begin position="318"/>
        <end position="336"/>
    </location>
</feature>
<name>A0AAV7JA30_COTGL</name>
<dbReference type="InterPro" id="IPR020846">
    <property type="entry name" value="MFS_dom"/>
</dbReference>
<protein>
    <recommendedName>
        <fullName evidence="6">Major facilitator superfamily (MFS) profile domain-containing protein</fullName>
    </recommendedName>
</protein>
<dbReference type="InterPro" id="IPR005829">
    <property type="entry name" value="Sugar_transporter_CS"/>
</dbReference>
<evidence type="ECO:0000256" key="1">
    <source>
        <dbReference type="ARBA" id="ARBA00004141"/>
    </source>
</evidence>
<dbReference type="EMBL" id="JAHXZJ010000001">
    <property type="protein sequence ID" value="KAH0568647.1"/>
    <property type="molecule type" value="Genomic_DNA"/>
</dbReference>
<dbReference type="Gene3D" id="1.20.1250.20">
    <property type="entry name" value="MFS general substrate transporter like domains"/>
    <property type="match status" value="1"/>
</dbReference>
<evidence type="ECO:0000313" key="7">
    <source>
        <dbReference type="EMBL" id="KAH0568647.1"/>
    </source>
</evidence>
<feature type="transmembrane region" description="Helical" evidence="5">
    <location>
        <begin position="138"/>
        <end position="158"/>
    </location>
</feature>